<accession>A0A1X2I0I6</accession>
<name>A0A1X2I0I6_9FUNG</name>
<keyword evidence="2" id="KW-1185">Reference proteome</keyword>
<dbReference type="Proteomes" id="UP000193560">
    <property type="component" value="Unassembled WGS sequence"/>
</dbReference>
<gene>
    <name evidence="1" type="ORF">BCR42DRAFT_158769</name>
</gene>
<organism evidence="1 2">
    <name type="scientific">Absidia repens</name>
    <dbReference type="NCBI Taxonomy" id="90262"/>
    <lineage>
        <taxon>Eukaryota</taxon>
        <taxon>Fungi</taxon>
        <taxon>Fungi incertae sedis</taxon>
        <taxon>Mucoromycota</taxon>
        <taxon>Mucoromycotina</taxon>
        <taxon>Mucoromycetes</taxon>
        <taxon>Mucorales</taxon>
        <taxon>Cunninghamellaceae</taxon>
        <taxon>Absidia</taxon>
    </lineage>
</organism>
<dbReference type="EMBL" id="MCGE01000038">
    <property type="protein sequence ID" value="ORZ06692.1"/>
    <property type="molecule type" value="Genomic_DNA"/>
</dbReference>
<sequence>MMTLRLLFFILFFLNAHFEFLSLLIVTLHRIFGRVCFELVLSETRFFLKELVFCGCQNVQPPRGGIWITPIELPDIYCLPYNDISNPV</sequence>
<evidence type="ECO:0000313" key="1">
    <source>
        <dbReference type="EMBL" id="ORZ06692.1"/>
    </source>
</evidence>
<reference evidence="1 2" key="1">
    <citation type="submission" date="2016-07" db="EMBL/GenBank/DDBJ databases">
        <title>Pervasive Adenine N6-methylation of Active Genes in Fungi.</title>
        <authorList>
            <consortium name="DOE Joint Genome Institute"/>
            <person name="Mondo S.J."/>
            <person name="Dannebaum R.O."/>
            <person name="Kuo R.C."/>
            <person name="Labutti K."/>
            <person name="Haridas S."/>
            <person name="Kuo A."/>
            <person name="Salamov A."/>
            <person name="Ahrendt S.R."/>
            <person name="Lipzen A."/>
            <person name="Sullivan W."/>
            <person name="Andreopoulos W.B."/>
            <person name="Clum A."/>
            <person name="Lindquist E."/>
            <person name="Daum C."/>
            <person name="Ramamoorthy G.K."/>
            <person name="Gryganskyi A."/>
            <person name="Culley D."/>
            <person name="Magnuson J.K."/>
            <person name="James T.Y."/>
            <person name="O'Malley M.A."/>
            <person name="Stajich J.E."/>
            <person name="Spatafora J.W."/>
            <person name="Visel A."/>
            <person name="Grigoriev I.V."/>
        </authorList>
    </citation>
    <scope>NUCLEOTIDE SEQUENCE [LARGE SCALE GENOMIC DNA]</scope>
    <source>
        <strain evidence="1 2">NRRL 1336</strain>
    </source>
</reference>
<dbReference type="AlphaFoldDB" id="A0A1X2I0I6"/>
<comment type="caution">
    <text evidence="1">The sequence shown here is derived from an EMBL/GenBank/DDBJ whole genome shotgun (WGS) entry which is preliminary data.</text>
</comment>
<protein>
    <submittedName>
        <fullName evidence="1">Uncharacterized protein</fullName>
    </submittedName>
</protein>
<evidence type="ECO:0000313" key="2">
    <source>
        <dbReference type="Proteomes" id="UP000193560"/>
    </source>
</evidence>
<proteinExistence type="predicted"/>